<name>A0A4R6R7L1_9HYPH</name>
<evidence type="ECO:0000313" key="2">
    <source>
        <dbReference type="EMBL" id="TDP81970.1"/>
    </source>
</evidence>
<feature type="chain" id="PRO_5020515989" evidence="1">
    <location>
        <begin position="24"/>
        <end position="155"/>
    </location>
</feature>
<keyword evidence="3" id="KW-1185">Reference proteome</keyword>
<dbReference type="EMBL" id="SNXY01000011">
    <property type="protein sequence ID" value="TDP81970.1"/>
    <property type="molecule type" value="Genomic_DNA"/>
</dbReference>
<dbReference type="Proteomes" id="UP000294547">
    <property type="component" value="Unassembled WGS sequence"/>
</dbReference>
<dbReference type="PROSITE" id="PS51257">
    <property type="entry name" value="PROKAR_LIPOPROTEIN"/>
    <property type="match status" value="1"/>
</dbReference>
<dbReference type="RefSeq" id="WP_126540551.1">
    <property type="nucleotide sequence ID" value="NZ_BSPM01000002.1"/>
</dbReference>
<organism evidence="2 3">
    <name type="scientific">Oharaeibacter diazotrophicus</name>
    <dbReference type="NCBI Taxonomy" id="1920512"/>
    <lineage>
        <taxon>Bacteria</taxon>
        <taxon>Pseudomonadati</taxon>
        <taxon>Pseudomonadota</taxon>
        <taxon>Alphaproteobacteria</taxon>
        <taxon>Hyphomicrobiales</taxon>
        <taxon>Pleomorphomonadaceae</taxon>
        <taxon>Oharaeibacter</taxon>
    </lineage>
</organism>
<feature type="signal peptide" evidence="1">
    <location>
        <begin position="1"/>
        <end position="23"/>
    </location>
</feature>
<proteinExistence type="predicted"/>
<reference evidence="2 3" key="1">
    <citation type="submission" date="2019-03" db="EMBL/GenBank/DDBJ databases">
        <title>Genomic Encyclopedia of Type Strains, Phase IV (KMG-IV): sequencing the most valuable type-strain genomes for metagenomic binning, comparative biology and taxonomic classification.</title>
        <authorList>
            <person name="Goeker M."/>
        </authorList>
    </citation>
    <scope>NUCLEOTIDE SEQUENCE [LARGE SCALE GENOMIC DNA]</scope>
    <source>
        <strain evidence="2 3">DSM 102969</strain>
    </source>
</reference>
<protein>
    <submittedName>
        <fullName evidence="2">Uncharacterized protein</fullName>
    </submittedName>
</protein>
<comment type="caution">
    <text evidence="2">The sequence shown here is derived from an EMBL/GenBank/DDBJ whole genome shotgun (WGS) entry which is preliminary data.</text>
</comment>
<dbReference type="AlphaFoldDB" id="A0A4R6R7L1"/>
<gene>
    <name evidence="2" type="ORF">EDD54_4231</name>
</gene>
<evidence type="ECO:0000313" key="3">
    <source>
        <dbReference type="Proteomes" id="UP000294547"/>
    </source>
</evidence>
<sequence>MRPFASLPLAAALALALAAPATAACNTARLAGSWSITAGLFNCVATVGADGSFPAAKCEGATLPGSSAALTAVTPIGPVTLGTLAIDTAGTLSGKLALSSVCKLTGNFVFTDTKGGRTGMTVRGRTDDQVNMFAATAVNRTVGKEVLMSFGGYRN</sequence>
<evidence type="ECO:0000256" key="1">
    <source>
        <dbReference type="SAM" id="SignalP"/>
    </source>
</evidence>
<accession>A0A4R6R7L1</accession>
<keyword evidence="1" id="KW-0732">Signal</keyword>